<evidence type="ECO:0000313" key="2">
    <source>
        <dbReference type="RefSeq" id="XP_027202271.1"/>
    </source>
</evidence>
<gene>
    <name evidence="2" type="primary">LOC113796241</name>
</gene>
<proteinExistence type="predicted"/>
<accession>A0A6P6YBC2</accession>
<dbReference type="GeneID" id="113796241"/>
<dbReference type="InParanoid" id="A0A6P6YBC2"/>
<dbReference type="AlphaFoldDB" id="A0A6P6YBC2"/>
<dbReference type="KEGG" id="dpte:113796241"/>
<name>A0A6P6YBC2_DERPT</name>
<protein>
    <submittedName>
        <fullName evidence="2">Uncharacterized protein LOC113796241</fullName>
    </submittedName>
</protein>
<sequence length="279" mass="32443">MSAISMKPKQSIHLLLNQTYNMNNPRLSIRLEENVVENDYDDDDEEVDDVSEDNVTIINGNHQHRSIEKCSNCDSLKQMLHLRDRTIMRLIDDRDQLKIKLTATMNENIELTRQLLRYEAILKKNNRKEMNDNNRTIDTDKQQELDFYRRRCQTLEEQNQQMKYHLYSLRNVFLELGQQQQQNNGNDDDDASYQDLSSNSNSGNVLANVVENGSQQQLPSSSLNIAISATNSINHQQQQEPKINSESSSTIKVIANQTNNEDCPFIEPILSNFDRWYNS</sequence>
<dbReference type="Proteomes" id="UP000515146">
    <property type="component" value="Unplaced"/>
</dbReference>
<evidence type="ECO:0000313" key="1">
    <source>
        <dbReference type="Proteomes" id="UP000515146"/>
    </source>
</evidence>
<dbReference type="RefSeq" id="XP_027202271.1">
    <property type="nucleotide sequence ID" value="XM_027346470.1"/>
</dbReference>
<dbReference type="OMA" id="LNCKSCE"/>
<dbReference type="OrthoDB" id="6515568at2759"/>
<reference evidence="2" key="1">
    <citation type="submission" date="2025-08" db="UniProtKB">
        <authorList>
            <consortium name="RefSeq"/>
        </authorList>
    </citation>
    <scope>IDENTIFICATION</scope>
    <source>
        <strain evidence="2">Airmid</strain>
    </source>
</reference>
<keyword evidence="1" id="KW-1185">Reference proteome</keyword>
<organism evidence="1 2">
    <name type="scientific">Dermatophagoides pteronyssinus</name>
    <name type="common">European house dust mite</name>
    <dbReference type="NCBI Taxonomy" id="6956"/>
    <lineage>
        <taxon>Eukaryota</taxon>
        <taxon>Metazoa</taxon>
        <taxon>Ecdysozoa</taxon>
        <taxon>Arthropoda</taxon>
        <taxon>Chelicerata</taxon>
        <taxon>Arachnida</taxon>
        <taxon>Acari</taxon>
        <taxon>Acariformes</taxon>
        <taxon>Sarcoptiformes</taxon>
        <taxon>Astigmata</taxon>
        <taxon>Psoroptidia</taxon>
        <taxon>Analgoidea</taxon>
        <taxon>Pyroglyphidae</taxon>
        <taxon>Dermatophagoidinae</taxon>
        <taxon>Dermatophagoides</taxon>
    </lineage>
</organism>